<dbReference type="PaxDb" id="1123384-AJ81_05650"/>
<keyword evidence="3" id="KW-1185">Reference proteome</keyword>
<keyword evidence="1" id="KW-1133">Transmembrane helix</keyword>
<keyword evidence="1" id="KW-0812">Transmembrane</keyword>
<organism evidence="2 3">
    <name type="scientific">Pseudothermotoga hypogea DSM 11164 = NBRC 106472</name>
    <dbReference type="NCBI Taxonomy" id="1123384"/>
    <lineage>
        <taxon>Bacteria</taxon>
        <taxon>Thermotogati</taxon>
        <taxon>Thermotogota</taxon>
        <taxon>Thermotogae</taxon>
        <taxon>Thermotogales</taxon>
        <taxon>Thermotogaceae</taxon>
        <taxon>Pseudothermotoga</taxon>
    </lineage>
</organism>
<gene>
    <name evidence="2" type="ORF">AJ81_05650</name>
</gene>
<evidence type="ECO:0000313" key="2">
    <source>
        <dbReference type="EMBL" id="AJC74764.1"/>
    </source>
</evidence>
<dbReference type="STRING" id="1123384.AJ81_05650"/>
<keyword evidence="1" id="KW-0472">Membrane</keyword>
<reference evidence="2 3" key="1">
    <citation type="submission" date="2014-01" db="EMBL/GenBank/DDBJ databases">
        <title>Genome sequencing of Thermotog hypogea.</title>
        <authorList>
            <person name="Zhang X."/>
            <person name="Alvare G."/>
            <person name="Fristensky B."/>
            <person name="Chen L."/>
            <person name="Suen T."/>
            <person name="Chen Q."/>
            <person name="Ma K."/>
        </authorList>
    </citation>
    <scope>NUCLEOTIDE SEQUENCE [LARGE SCALE GENOMIC DNA]</scope>
    <source>
        <strain evidence="2 3">DSM 11164</strain>
    </source>
</reference>
<name>A0A0X1KU17_9THEM</name>
<dbReference type="PATRIC" id="fig|1123384.7.peg.1119"/>
<accession>A0A0X1KU17</accession>
<evidence type="ECO:0000313" key="3">
    <source>
        <dbReference type="Proteomes" id="UP000077469"/>
    </source>
</evidence>
<dbReference type="EMBL" id="CP007141">
    <property type="protein sequence ID" value="AJC74764.1"/>
    <property type="molecule type" value="Genomic_DNA"/>
</dbReference>
<dbReference type="KEGG" id="phy:AJ81_05650"/>
<feature type="transmembrane region" description="Helical" evidence="1">
    <location>
        <begin position="35"/>
        <end position="54"/>
    </location>
</feature>
<evidence type="ECO:0000256" key="1">
    <source>
        <dbReference type="SAM" id="Phobius"/>
    </source>
</evidence>
<proteinExistence type="predicted"/>
<protein>
    <submittedName>
        <fullName evidence="2">Uncharacterized protein</fullName>
    </submittedName>
</protein>
<dbReference type="AlphaFoldDB" id="A0A0X1KU17"/>
<sequence length="56" mass="6382">MIALVLVLSSLLLILLVVAFRVFRDTQDEIKRRSVWLIILCVVLLVLSTLFWILGG</sequence>
<dbReference type="Proteomes" id="UP000077469">
    <property type="component" value="Chromosome"/>
</dbReference>